<evidence type="ECO:0000313" key="1">
    <source>
        <dbReference type="EMBL" id="GGY38683.1"/>
    </source>
</evidence>
<gene>
    <name evidence="1" type="ORF">GCM10010326_35940</name>
</gene>
<proteinExistence type="predicted"/>
<organism evidence="1 2">
    <name type="scientific">Streptomyces xanthochromogenes</name>
    <dbReference type="NCBI Taxonomy" id="67384"/>
    <lineage>
        <taxon>Bacteria</taxon>
        <taxon>Bacillati</taxon>
        <taxon>Actinomycetota</taxon>
        <taxon>Actinomycetes</taxon>
        <taxon>Kitasatosporales</taxon>
        <taxon>Streptomycetaceae</taxon>
        <taxon>Streptomyces</taxon>
    </lineage>
</organism>
<accession>A0ABQ3A7A1</accession>
<keyword evidence="2" id="KW-1185">Reference proteome</keyword>
<comment type="caution">
    <text evidence="1">The sequence shown here is derived from an EMBL/GenBank/DDBJ whole genome shotgun (WGS) entry which is preliminary data.</text>
</comment>
<evidence type="ECO:0000313" key="2">
    <source>
        <dbReference type="Proteomes" id="UP000600946"/>
    </source>
</evidence>
<protein>
    <submittedName>
        <fullName evidence="1">Uncharacterized protein</fullName>
    </submittedName>
</protein>
<dbReference type="EMBL" id="BMUU01000005">
    <property type="protein sequence ID" value="GGY38683.1"/>
    <property type="molecule type" value="Genomic_DNA"/>
</dbReference>
<dbReference type="Proteomes" id="UP000600946">
    <property type="component" value="Unassembled WGS sequence"/>
</dbReference>
<name>A0ABQ3A7A1_9ACTN</name>
<sequence>MLLACPRHEPDTVEALMPQTCRQYWWNLQGRCRLNFNWAAINHDSTVVVTASEYSVDGNDPRHSPRFVGGATITVENISPHAPPYDPNHGVTFVVNVDWGAPLHIVTDITVLDGPPVDIEYQNG</sequence>
<reference evidence="2" key="1">
    <citation type="journal article" date="2019" name="Int. J. Syst. Evol. Microbiol.">
        <title>The Global Catalogue of Microorganisms (GCM) 10K type strain sequencing project: providing services to taxonomists for standard genome sequencing and annotation.</title>
        <authorList>
            <consortium name="The Broad Institute Genomics Platform"/>
            <consortium name="The Broad Institute Genome Sequencing Center for Infectious Disease"/>
            <person name="Wu L."/>
            <person name="Ma J."/>
        </authorList>
    </citation>
    <scope>NUCLEOTIDE SEQUENCE [LARGE SCALE GENOMIC DNA]</scope>
    <source>
        <strain evidence="2">JCM 4594</strain>
    </source>
</reference>